<keyword evidence="13" id="KW-1185">Reference proteome</keyword>
<dbReference type="OrthoDB" id="1902587at2759"/>
<name>A0A9Q1ITU5_SYNKA</name>
<dbReference type="SUPFAM" id="SSF54534">
    <property type="entry name" value="FKBP-like"/>
    <property type="match status" value="1"/>
</dbReference>
<dbReference type="PROSITE" id="PS50222">
    <property type="entry name" value="EF_HAND_2"/>
    <property type="match status" value="1"/>
</dbReference>
<proteinExistence type="predicted"/>
<dbReference type="InterPro" id="IPR002048">
    <property type="entry name" value="EF_hand_dom"/>
</dbReference>
<evidence type="ECO:0000256" key="6">
    <source>
        <dbReference type="ARBA" id="ARBA00023110"/>
    </source>
</evidence>
<dbReference type="EMBL" id="JAINUF010000008">
    <property type="protein sequence ID" value="KAJ8352209.1"/>
    <property type="molecule type" value="Genomic_DNA"/>
</dbReference>
<dbReference type="InterPro" id="IPR018247">
    <property type="entry name" value="EF_Hand_1_Ca_BS"/>
</dbReference>
<sequence length="185" mass="21010">MRRCVLKCGNNFLKVCSFFVDFSVADETKDEIKIEVMFMPENCTKKSKRGDLMNAHYDGFLAKDGSKFYCSRSEKSGHPKWFVLGVGQVIKGLDIGMNDMCPGEKRKIIIPPSLGYGKQGNVSDEMVPVLKHHAIQLSHGIGPRSMEAFREMDLDQDRSLTRTEVKKFLMIEYEKGGTQRDDSFL</sequence>
<dbReference type="GO" id="GO:0003755">
    <property type="term" value="F:peptidyl-prolyl cis-trans isomerase activity"/>
    <property type="evidence" value="ECO:0007669"/>
    <property type="project" value="UniProtKB-KW"/>
</dbReference>
<dbReference type="Gene3D" id="3.10.50.40">
    <property type="match status" value="1"/>
</dbReference>
<dbReference type="PANTHER" id="PTHR46222">
    <property type="entry name" value="PEPTIDYL-PROLYL CIS-TRANS ISOMERASE FKBP7/14"/>
    <property type="match status" value="1"/>
</dbReference>
<dbReference type="EC" id="5.2.1.8" evidence="2 9"/>
<dbReference type="PROSITE" id="PS50059">
    <property type="entry name" value="FKBP_PPIASE"/>
    <property type="match status" value="1"/>
</dbReference>
<evidence type="ECO:0000256" key="3">
    <source>
        <dbReference type="ARBA" id="ARBA00022729"/>
    </source>
</evidence>
<dbReference type="InterPro" id="IPR001179">
    <property type="entry name" value="PPIase_FKBP_dom"/>
</dbReference>
<evidence type="ECO:0000256" key="5">
    <source>
        <dbReference type="ARBA" id="ARBA00022824"/>
    </source>
</evidence>
<evidence type="ECO:0000259" key="11">
    <source>
        <dbReference type="PROSITE" id="PS50222"/>
    </source>
</evidence>
<dbReference type="InterPro" id="IPR052273">
    <property type="entry name" value="PPIase_FKBP"/>
</dbReference>
<feature type="domain" description="PPIase FKBP-type" evidence="10">
    <location>
        <begin position="50"/>
        <end position="128"/>
    </location>
</feature>
<evidence type="ECO:0000256" key="1">
    <source>
        <dbReference type="ARBA" id="ARBA00000971"/>
    </source>
</evidence>
<dbReference type="AlphaFoldDB" id="A0A9Q1ITU5"/>
<evidence type="ECO:0000256" key="9">
    <source>
        <dbReference type="PROSITE-ProRule" id="PRU00277"/>
    </source>
</evidence>
<evidence type="ECO:0000313" key="13">
    <source>
        <dbReference type="Proteomes" id="UP001152622"/>
    </source>
</evidence>
<dbReference type="FunFam" id="3.10.50.40:FF:000006">
    <property type="entry name" value="Peptidyl-prolyl cis-trans isomerase"/>
    <property type="match status" value="1"/>
</dbReference>
<dbReference type="PANTHER" id="PTHR46222:SF2">
    <property type="entry name" value="PEPTIDYL-PROLYL CIS-TRANS ISOMERASE FKBP7"/>
    <property type="match status" value="1"/>
</dbReference>
<comment type="catalytic activity">
    <reaction evidence="1 9">
        <text>[protein]-peptidylproline (omega=180) = [protein]-peptidylproline (omega=0)</text>
        <dbReference type="Rhea" id="RHEA:16237"/>
        <dbReference type="Rhea" id="RHEA-COMP:10747"/>
        <dbReference type="Rhea" id="RHEA-COMP:10748"/>
        <dbReference type="ChEBI" id="CHEBI:83833"/>
        <dbReference type="ChEBI" id="CHEBI:83834"/>
        <dbReference type="EC" id="5.2.1.8"/>
    </reaction>
</comment>
<evidence type="ECO:0000259" key="10">
    <source>
        <dbReference type="PROSITE" id="PS50059"/>
    </source>
</evidence>
<keyword evidence="4" id="KW-0677">Repeat</keyword>
<gene>
    <name evidence="12" type="ORF">SKAU_G00236850</name>
</gene>
<accession>A0A9Q1ITU5</accession>
<evidence type="ECO:0000256" key="8">
    <source>
        <dbReference type="ARBA" id="ARBA00023235"/>
    </source>
</evidence>
<dbReference type="Proteomes" id="UP001152622">
    <property type="component" value="Chromosome 8"/>
</dbReference>
<comment type="caution">
    <text evidence="12">The sequence shown here is derived from an EMBL/GenBank/DDBJ whole genome shotgun (WGS) entry which is preliminary data.</text>
</comment>
<reference evidence="12" key="1">
    <citation type="journal article" date="2023" name="Science">
        <title>Genome structures resolve the early diversification of teleost fishes.</title>
        <authorList>
            <person name="Parey E."/>
            <person name="Louis A."/>
            <person name="Montfort J."/>
            <person name="Bouchez O."/>
            <person name="Roques C."/>
            <person name="Iampietro C."/>
            <person name="Lluch J."/>
            <person name="Castinel A."/>
            <person name="Donnadieu C."/>
            <person name="Desvignes T."/>
            <person name="Floi Bucao C."/>
            <person name="Jouanno E."/>
            <person name="Wen M."/>
            <person name="Mejri S."/>
            <person name="Dirks R."/>
            <person name="Jansen H."/>
            <person name="Henkel C."/>
            <person name="Chen W.J."/>
            <person name="Zahm M."/>
            <person name="Cabau C."/>
            <person name="Klopp C."/>
            <person name="Thompson A.W."/>
            <person name="Robinson-Rechavi M."/>
            <person name="Braasch I."/>
            <person name="Lecointre G."/>
            <person name="Bobe J."/>
            <person name="Postlethwait J.H."/>
            <person name="Berthelot C."/>
            <person name="Roest Crollius H."/>
            <person name="Guiguen Y."/>
        </authorList>
    </citation>
    <scope>NUCLEOTIDE SEQUENCE</scope>
    <source>
        <strain evidence="12">WJC10195</strain>
    </source>
</reference>
<keyword evidence="6 9" id="KW-0697">Rotamase</keyword>
<keyword evidence="7" id="KW-0325">Glycoprotein</keyword>
<evidence type="ECO:0000256" key="7">
    <source>
        <dbReference type="ARBA" id="ARBA00023180"/>
    </source>
</evidence>
<evidence type="ECO:0000256" key="4">
    <source>
        <dbReference type="ARBA" id="ARBA00022737"/>
    </source>
</evidence>
<dbReference type="Pfam" id="PF00254">
    <property type="entry name" value="FKBP_C"/>
    <property type="match status" value="1"/>
</dbReference>
<keyword evidence="8 9" id="KW-0413">Isomerase</keyword>
<protein>
    <recommendedName>
        <fullName evidence="2 9">peptidylprolyl isomerase</fullName>
        <ecNumber evidence="2 9">5.2.1.8</ecNumber>
    </recommendedName>
</protein>
<dbReference type="GO" id="GO:0005509">
    <property type="term" value="F:calcium ion binding"/>
    <property type="evidence" value="ECO:0007669"/>
    <property type="project" value="InterPro"/>
</dbReference>
<keyword evidence="5" id="KW-0256">Endoplasmic reticulum</keyword>
<evidence type="ECO:0000313" key="12">
    <source>
        <dbReference type="EMBL" id="KAJ8352209.1"/>
    </source>
</evidence>
<dbReference type="InterPro" id="IPR046357">
    <property type="entry name" value="PPIase_dom_sf"/>
</dbReference>
<feature type="domain" description="EF-hand" evidence="11">
    <location>
        <begin position="140"/>
        <end position="175"/>
    </location>
</feature>
<dbReference type="PROSITE" id="PS00018">
    <property type="entry name" value="EF_HAND_1"/>
    <property type="match status" value="1"/>
</dbReference>
<evidence type="ECO:0000256" key="2">
    <source>
        <dbReference type="ARBA" id="ARBA00013194"/>
    </source>
</evidence>
<keyword evidence="3" id="KW-0732">Signal</keyword>
<organism evidence="12 13">
    <name type="scientific">Synaphobranchus kaupii</name>
    <name type="common">Kaup's arrowtooth eel</name>
    <dbReference type="NCBI Taxonomy" id="118154"/>
    <lineage>
        <taxon>Eukaryota</taxon>
        <taxon>Metazoa</taxon>
        <taxon>Chordata</taxon>
        <taxon>Craniata</taxon>
        <taxon>Vertebrata</taxon>
        <taxon>Euteleostomi</taxon>
        <taxon>Actinopterygii</taxon>
        <taxon>Neopterygii</taxon>
        <taxon>Teleostei</taxon>
        <taxon>Anguilliformes</taxon>
        <taxon>Synaphobranchidae</taxon>
        <taxon>Synaphobranchus</taxon>
    </lineage>
</organism>